<dbReference type="EMBL" id="JANBUJ010000613">
    <property type="protein sequence ID" value="KAJ2771018.1"/>
    <property type="molecule type" value="Genomic_DNA"/>
</dbReference>
<proteinExistence type="predicted"/>
<reference evidence="1" key="1">
    <citation type="submission" date="2022-07" db="EMBL/GenBank/DDBJ databases">
        <title>Phylogenomic reconstructions and comparative analyses of Kickxellomycotina fungi.</title>
        <authorList>
            <person name="Reynolds N.K."/>
            <person name="Stajich J.E."/>
            <person name="Barry K."/>
            <person name="Grigoriev I.V."/>
            <person name="Crous P."/>
            <person name="Smith M.E."/>
        </authorList>
    </citation>
    <scope>NUCLEOTIDE SEQUENCE</scope>
    <source>
        <strain evidence="1">CBS 109366</strain>
    </source>
</reference>
<name>A0ACC1K0N9_9FUNG</name>
<gene>
    <name evidence="1" type="ORF">IWQ57_002398</name>
</gene>
<comment type="caution">
    <text evidence="1">The sequence shown here is derived from an EMBL/GenBank/DDBJ whole genome shotgun (WGS) entry which is preliminary data.</text>
</comment>
<sequence>MSEGTHPLRPRPVPRNFLLLQELENGEKGHGDGYCSYGLDKSDDTFMYNWTGTIFGPPGTPFDGRIYRLRVYCGDQYPKQPPKVWFITRINMPGVDQQTGAVNPREIECLDKWKPSNNINAVLRSIFSKMTKRESRLAQPPEQTTYPTPLPATGN</sequence>
<evidence type="ECO:0000313" key="1">
    <source>
        <dbReference type="EMBL" id="KAJ2771018.1"/>
    </source>
</evidence>
<accession>A0ACC1K0N9</accession>
<protein>
    <submittedName>
        <fullName evidence="1">Uncharacterized protein</fullName>
    </submittedName>
</protein>
<keyword evidence="2" id="KW-1185">Reference proteome</keyword>
<dbReference type="Proteomes" id="UP001140234">
    <property type="component" value="Unassembled WGS sequence"/>
</dbReference>
<organism evidence="1 2">
    <name type="scientific">Coemansia nantahalensis</name>
    <dbReference type="NCBI Taxonomy" id="2789366"/>
    <lineage>
        <taxon>Eukaryota</taxon>
        <taxon>Fungi</taxon>
        <taxon>Fungi incertae sedis</taxon>
        <taxon>Zoopagomycota</taxon>
        <taxon>Kickxellomycotina</taxon>
        <taxon>Kickxellomycetes</taxon>
        <taxon>Kickxellales</taxon>
        <taxon>Kickxellaceae</taxon>
        <taxon>Coemansia</taxon>
    </lineage>
</organism>
<evidence type="ECO:0000313" key="2">
    <source>
        <dbReference type="Proteomes" id="UP001140234"/>
    </source>
</evidence>